<dbReference type="FunFam" id="2.130.10.10:FF:000897">
    <property type="entry name" value="Katanin p80 WD40 repeat-containing subunit B1 homolog"/>
    <property type="match status" value="1"/>
</dbReference>
<organism evidence="11 12">
    <name type="scientific">Cinchona calisaya</name>
    <dbReference type="NCBI Taxonomy" id="153742"/>
    <lineage>
        <taxon>Eukaryota</taxon>
        <taxon>Viridiplantae</taxon>
        <taxon>Streptophyta</taxon>
        <taxon>Embryophyta</taxon>
        <taxon>Tracheophyta</taxon>
        <taxon>Spermatophyta</taxon>
        <taxon>Magnoliopsida</taxon>
        <taxon>eudicotyledons</taxon>
        <taxon>Gunneridae</taxon>
        <taxon>Pentapetalae</taxon>
        <taxon>asterids</taxon>
        <taxon>lamiids</taxon>
        <taxon>Gentianales</taxon>
        <taxon>Rubiaceae</taxon>
        <taxon>Cinchonoideae</taxon>
        <taxon>Cinchoneae</taxon>
        <taxon>Cinchona</taxon>
    </lineage>
</organism>
<evidence type="ECO:0000259" key="10">
    <source>
        <dbReference type="Pfam" id="PF13925"/>
    </source>
</evidence>
<dbReference type="Proteomes" id="UP001630127">
    <property type="component" value="Unassembled WGS sequence"/>
</dbReference>
<keyword evidence="2 7" id="KW-0963">Cytoplasm</keyword>
<evidence type="ECO:0000256" key="8">
    <source>
        <dbReference type="PROSITE-ProRule" id="PRU00221"/>
    </source>
</evidence>
<feature type="repeat" description="WD" evidence="8">
    <location>
        <begin position="182"/>
        <end position="220"/>
    </location>
</feature>
<feature type="region of interest" description="Disordered" evidence="9">
    <location>
        <begin position="424"/>
        <end position="483"/>
    </location>
</feature>
<dbReference type="AlphaFoldDB" id="A0ABD2ZMW7"/>
<keyword evidence="3 8" id="KW-0853">WD repeat</keyword>
<dbReference type="PROSITE" id="PS00678">
    <property type="entry name" value="WD_REPEATS_1"/>
    <property type="match status" value="1"/>
</dbReference>
<dbReference type="InterPro" id="IPR019775">
    <property type="entry name" value="WD40_repeat_CS"/>
</dbReference>
<feature type="domain" description="Katanin p80 subunit C-terminal" evidence="10">
    <location>
        <begin position="619"/>
        <end position="701"/>
    </location>
</feature>
<keyword evidence="4 7" id="KW-0493">Microtubule</keyword>
<dbReference type="GO" id="GO:0051510">
    <property type="term" value="P:regulation of unidimensional cell growth"/>
    <property type="evidence" value="ECO:0007669"/>
    <property type="project" value="UniProtKB-ARBA"/>
</dbReference>
<keyword evidence="6 7" id="KW-0206">Cytoskeleton</keyword>
<evidence type="ECO:0000313" key="12">
    <source>
        <dbReference type="Proteomes" id="UP001630127"/>
    </source>
</evidence>
<dbReference type="InterPro" id="IPR015943">
    <property type="entry name" value="WD40/YVTN_repeat-like_dom_sf"/>
</dbReference>
<name>A0ABD2ZMW7_9GENT</name>
<comment type="similarity">
    <text evidence="7">Belongs to the WD repeat KATNB1 family.</text>
</comment>
<evidence type="ECO:0000256" key="9">
    <source>
        <dbReference type="SAM" id="MobiDB-lite"/>
    </source>
</evidence>
<dbReference type="CDD" id="cd00200">
    <property type="entry name" value="WD40"/>
    <property type="match status" value="1"/>
</dbReference>
<feature type="repeat" description="WD" evidence="8">
    <location>
        <begin position="11"/>
        <end position="53"/>
    </location>
</feature>
<dbReference type="Pfam" id="PF13925">
    <property type="entry name" value="Katanin_con80"/>
    <property type="match status" value="1"/>
</dbReference>
<dbReference type="EMBL" id="JBJUIK010000008">
    <property type="protein sequence ID" value="KAL3519670.1"/>
    <property type="molecule type" value="Genomic_DNA"/>
</dbReference>
<dbReference type="PANTHER" id="PTHR19845">
    <property type="entry name" value="KATANIN P80 SUBUNIT"/>
    <property type="match status" value="1"/>
</dbReference>
<dbReference type="PROSITE" id="PS50294">
    <property type="entry name" value="WD_REPEATS_REGION"/>
    <property type="match status" value="4"/>
</dbReference>
<feature type="repeat" description="WD" evidence="8">
    <location>
        <begin position="54"/>
        <end position="95"/>
    </location>
</feature>
<evidence type="ECO:0000256" key="3">
    <source>
        <dbReference type="ARBA" id="ARBA00022574"/>
    </source>
</evidence>
<dbReference type="HAMAP" id="MF_03022">
    <property type="entry name" value="Katanin_p80_B1"/>
    <property type="match status" value="1"/>
</dbReference>
<feature type="region of interest" description="Disordered" evidence="9">
    <location>
        <begin position="313"/>
        <end position="345"/>
    </location>
</feature>
<feature type="compositionally biased region" description="Polar residues" evidence="9">
    <location>
        <begin position="436"/>
        <end position="446"/>
    </location>
</feature>
<proteinExistence type="inferred from homology"/>
<comment type="subcellular location">
    <subcellularLocation>
        <location evidence="1 7">Cytoplasm</location>
        <location evidence="1 7">Cytoskeleton</location>
    </subcellularLocation>
</comment>
<dbReference type="InterPro" id="IPR036322">
    <property type="entry name" value="WD40_repeat_dom_sf"/>
</dbReference>
<dbReference type="GO" id="GO:0008017">
    <property type="term" value="F:microtubule binding"/>
    <property type="evidence" value="ECO:0007669"/>
    <property type="project" value="UniProtKB-UniRule"/>
</dbReference>
<dbReference type="SUPFAM" id="SSF50978">
    <property type="entry name" value="WD40 repeat-like"/>
    <property type="match status" value="1"/>
</dbReference>
<protein>
    <recommendedName>
        <fullName evidence="7">Katanin p80 WD40 repeat-containing subunit B1 homolog</fullName>
    </recommendedName>
</protein>
<dbReference type="PRINTS" id="PR00320">
    <property type="entry name" value="GPROTEINBRPT"/>
</dbReference>
<dbReference type="InterPro" id="IPR020472">
    <property type="entry name" value="WD40_PAC1"/>
</dbReference>
<dbReference type="Pfam" id="PF00400">
    <property type="entry name" value="WD40"/>
    <property type="match status" value="6"/>
</dbReference>
<dbReference type="GO" id="GO:0005874">
    <property type="term" value="C:microtubule"/>
    <property type="evidence" value="ECO:0007669"/>
    <property type="project" value="UniProtKB-KW"/>
</dbReference>
<evidence type="ECO:0000256" key="2">
    <source>
        <dbReference type="ARBA" id="ARBA00022490"/>
    </source>
</evidence>
<feature type="compositionally biased region" description="Polar residues" evidence="9">
    <location>
        <begin position="467"/>
        <end position="480"/>
    </location>
</feature>
<keyword evidence="5" id="KW-0677">Repeat</keyword>
<evidence type="ECO:0000256" key="6">
    <source>
        <dbReference type="ARBA" id="ARBA00023212"/>
    </source>
</evidence>
<dbReference type="Gene3D" id="2.130.10.10">
    <property type="entry name" value="YVTN repeat-like/Quinoprotein amine dehydrogenase"/>
    <property type="match status" value="2"/>
</dbReference>
<accession>A0ABD2ZMW7</accession>
<gene>
    <name evidence="11" type="ORF">ACH5RR_017819</name>
</gene>
<keyword evidence="12" id="KW-1185">Reference proteome</keyword>
<evidence type="ECO:0000256" key="5">
    <source>
        <dbReference type="ARBA" id="ARBA00022737"/>
    </source>
</evidence>
<feature type="repeat" description="WD" evidence="8">
    <location>
        <begin position="96"/>
        <end position="137"/>
    </location>
</feature>
<dbReference type="GO" id="GO:0005737">
    <property type="term" value="C:cytoplasm"/>
    <property type="evidence" value="ECO:0007669"/>
    <property type="project" value="UniProtKB-UniRule"/>
</dbReference>
<dbReference type="InterPro" id="IPR001680">
    <property type="entry name" value="WD40_rpt"/>
</dbReference>
<dbReference type="GO" id="GO:0051013">
    <property type="term" value="P:microtubule severing"/>
    <property type="evidence" value="ECO:0007669"/>
    <property type="project" value="UniProtKB-UniRule"/>
</dbReference>
<evidence type="ECO:0000256" key="7">
    <source>
        <dbReference type="HAMAP-Rule" id="MF_03022"/>
    </source>
</evidence>
<dbReference type="PROSITE" id="PS50082">
    <property type="entry name" value="WD_REPEATS_2"/>
    <property type="match status" value="5"/>
</dbReference>
<evidence type="ECO:0000256" key="1">
    <source>
        <dbReference type="ARBA" id="ARBA00004245"/>
    </source>
</evidence>
<dbReference type="SMART" id="SM00320">
    <property type="entry name" value="WD40"/>
    <property type="match status" value="6"/>
</dbReference>
<feature type="compositionally biased region" description="Basic and acidic residues" evidence="9">
    <location>
        <begin position="424"/>
        <end position="435"/>
    </location>
</feature>
<dbReference type="InterPro" id="IPR026962">
    <property type="entry name" value="KTNB1"/>
</dbReference>
<comment type="function">
    <text evidence="7">May participate in a complex which severs microtubules in an ATP-dependent manner. Microtubule severing may promote rapid reorganization of cellular microtubule arrays.</text>
</comment>
<dbReference type="PANTHER" id="PTHR19845:SF15">
    <property type="entry name" value="KATANIN P80 WD40 REPEAT-CONTAINING SUBUNIT B1 HOMOLOG KTN80.2"/>
    <property type="match status" value="1"/>
</dbReference>
<feature type="repeat" description="WD" evidence="8">
    <location>
        <begin position="138"/>
        <end position="179"/>
    </location>
</feature>
<sequence length="717" mass="79034">MAKRGYKLQEFVAHSGDVNCLRIGKKNFRQFVTGGDDEVVNLWSVGNPAPLSSLSGHSCPVESVAFNSAEVLVVAGASSGVIKLWELEETKMVRTLSGHRSYCTAVEFHPFGEFFASGSVDTNLRIWDIRKKGCIDTYKGHTRGINTIRFTPDGRWVVSGGFDNVVKIWDLTAGKLLHDFIHEGHIRSIDFHPLEFILATGSGERTVKFWDLETFEMIGSASSETAGVRSITFHPDGRTLFCGLDDSLKVYSWEPAICHDSVDMGWSTLGDLCVHDGKLLGGAYFQNSVGVWVADISLIEPYRAGVIPERNSPLEQKHEVQGNSFEKSVKHSRSNSSMRSTSPDIDPKDIKNIYVDTAACNPTASKKVGFLNSPKFVVPSESKDITTLGTQKQGSVVRMHAKTSMSADAKSFFVPTVIPHECPDAKDKAGSRRESFASTRASTGTLEPSHIRRSSNTKFDTEKMSTALKSRSSGSMMTTVDSKRDPSFNSKIVCNNNAKEFSDQKDLSVKNVGVKLAKAFSLTRLSNQENGEMPQDCDKGVIPVRVVNGVAVVHGRTRSLVERFEKREGLSSIGSQTPVTAPNLITEAAKTSLLDNNQPSDVREELVIYDNHVIEALMQNHDVLVSTFRSRLTKLQVVRHFWVCNDVKGAINAIRKLPDHSVQADVISVLTEKMDIITLDLFSCLLPVLLGLLDSKIERNCTCFFTASIIFLPKKTC</sequence>
<evidence type="ECO:0000313" key="11">
    <source>
        <dbReference type="EMBL" id="KAL3519670.1"/>
    </source>
</evidence>
<dbReference type="FunFam" id="2.130.10.10:FF:000183">
    <property type="entry name" value="Katanin p80 WD40 repeat-containing subunit B1"/>
    <property type="match status" value="1"/>
</dbReference>
<dbReference type="InterPro" id="IPR028021">
    <property type="entry name" value="Katanin_C-terminal"/>
</dbReference>
<comment type="caution">
    <text evidence="11">The sequence shown here is derived from an EMBL/GenBank/DDBJ whole genome shotgun (WGS) entry which is preliminary data.</text>
</comment>
<evidence type="ECO:0000256" key="4">
    <source>
        <dbReference type="ARBA" id="ARBA00022701"/>
    </source>
</evidence>
<reference evidence="11 12" key="1">
    <citation type="submission" date="2024-11" db="EMBL/GenBank/DDBJ databases">
        <title>A near-complete genome assembly of Cinchona calisaya.</title>
        <authorList>
            <person name="Lian D.C."/>
            <person name="Zhao X.W."/>
            <person name="Wei L."/>
        </authorList>
    </citation>
    <scope>NUCLEOTIDE SEQUENCE [LARGE SCALE GENOMIC DNA]</scope>
    <source>
        <tissue evidence="11">Nenye</tissue>
    </source>
</reference>